<name>A0ABY5GSC3_9GAMM</name>
<dbReference type="Proteomes" id="UP001059950">
    <property type="component" value="Chromosome"/>
</dbReference>
<evidence type="ECO:0000313" key="1">
    <source>
        <dbReference type="EMBL" id="UTW02587.1"/>
    </source>
</evidence>
<keyword evidence="2" id="KW-1185">Reference proteome</keyword>
<sequence>MDLLFHVTHPELESYTNIPTADMQNSYQRIGDLFTRLFVEDCPNEARAVRQADPQGLKKAFEVVVKIAIRDMLIEKEVRTAVNNYSSFVDQEKIKGVFVE</sequence>
<proteinExistence type="predicted"/>
<dbReference type="EMBL" id="CP073344">
    <property type="protein sequence ID" value="UTW02587.1"/>
    <property type="molecule type" value="Genomic_DNA"/>
</dbReference>
<reference evidence="1" key="1">
    <citation type="submission" date="2021-04" db="EMBL/GenBank/DDBJ databases">
        <title>Oceanospirillales bacteria with DddD are important DMSP degraders in coastal seawater.</title>
        <authorList>
            <person name="Liu J."/>
        </authorList>
    </citation>
    <scope>NUCLEOTIDE SEQUENCE</scope>
    <source>
        <strain evidence="1">GY6</strain>
    </source>
</reference>
<evidence type="ECO:0000313" key="2">
    <source>
        <dbReference type="Proteomes" id="UP001059950"/>
    </source>
</evidence>
<protein>
    <submittedName>
        <fullName evidence="1">Uncharacterized protein</fullName>
    </submittedName>
</protein>
<organism evidence="1 2">
    <name type="scientific">Amphritea atlantica</name>
    <dbReference type="NCBI Taxonomy" id="355243"/>
    <lineage>
        <taxon>Bacteria</taxon>
        <taxon>Pseudomonadati</taxon>
        <taxon>Pseudomonadota</taxon>
        <taxon>Gammaproteobacteria</taxon>
        <taxon>Oceanospirillales</taxon>
        <taxon>Oceanospirillaceae</taxon>
        <taxon>Amphritea</taxon>
    </lineage>
</organism>
<accession>A0ABY5GSC3</accession>
<gene>
    <name evidence="1" type="ORF">KDX31_14705</name>
</gene>